<dbReference type="PROSITE" id="PS50896">
    <property type="entry name" value="LISH"/>
    <property type="match status" value="1"/>
</dbReference>
<dbReference type="PRINTS" id="PR00320">
    <property type="entry name" value="GPROTEINBRPT"/>
</dbReference>
<dbReference type="PANTHER" id="PTHR19879">
    <property type="entry name" value="TRANSCRIPTION INITIATION FACTOR TFIID"/>
    <property type="match status" value="1"/>
</dbReference>
<keyword evidence="5" id="KW-0805">Transcription regulation</keyword>
<feature type="compositionally biased region" description="Polar residues" evidence="9">
    <location>
        <begin position="11"/>
        <end position="23"/>
    </location>
</feature>
<dbReference type="PROSITE" id="PS50082">
    <property type="entry name" value="WD_REPEATS_2"/>
    <property type="match status" value="5"/>
</dbReference>
<keyword evidence="4" id="KW-0677">Repeat</keyword>
<evidence type="ECO:0000256" key="8">
    <source>
        <dbReference type="PROSITE-ProRule" id="PRU00221"/>
    </source>
</evidence>
<dbReference type="OrthoDB" id="10266330at2759"/>
<evidence type="ECO:0000256" key="2">
    <source>
        <dbReference type="ARBA" id="ARBA00009435"/>
    </source>
</evidence>
<comment type="similarity">
    <text evidence="2">Belongs to the WD repeat TAF5 family.</text>
</comment>
<organism evidence="11 12">
    <name type="scientific">Hanseniaspora valbyensis NRRL Y-1626</name>
    <dbReference type="NCBI Taxonomy" id="766949"/>
    <lineage>
        <taxon>Eukaryota</taxon>
        <taxon>Fungi</taxon>
        <taxon>Dikarya</taxon>
        <taxon>Ascomycota</taxon>
        <taxon>Saccharomycotina</taxon>
        <taxon>Saccharomycetes</taxon>
        <taxon>Saccharomycodales</taxon>
        <taxon>Saccharomycodaceae</taxon>
        <taxon>Hanseniaspora</taxon>
    </lineage>
</organism>
<dbReference type="PROSITE" id="PS50294">
    <property type="entry name" value="WD_REPEATS_REGION"/>
    <property type="match status" value="4"/>
</dbReference>
<evidence type="ECO:0000313" key="12">
    <source>
        <dbReference type="Proteomes" id="UP000092321"/>
    </source>
</evidence>
<dbReference type="SMART" id="SM00320">
    <property type="entry name" value="WD40"/>
    <property type="match status" value="6"/>
</dbReference>
<accession>A0A1B7TES5</accession>
<feature type="compositionally biased region" description="Polar residues" evidence="9">
    <location>
        <begin position="764"/>
        <end position="780"/>
    </location>
</feature>
<feature type="compositionally biased region" description="Basic and acidic residues" evidence="9">
    <location>
        <begin position="246"/>
        <end position="259"/>
    </location>
</feature>
<keyword evidence="3 8" id="KW-0853">WD repeat</keyword>
<evidence type="ECO:0000256" key="9">
    <source>
        <dbReference type="SAM" id="MobiDB-lite"/>
    </source>
</evidence>
<feature type="compositionally biased region" description="Low complexity" evidence="9">
    <location>
        <begin position="24"/>
        <end position="87"/>
    </location>
</feature>
<evidence type="ECO:0000256" key="5">
    <source>
        <dbReference type="ARBA" id="ARBA00023015"/>
    </source>
</evidence>
<dbReference type="InterPro" id="IPR037264">
    <property type="entry name" value="TFIID_NTD2_sf"/>
</dbReference>
<dbReference type="InterPro" id="IPR036322">
    <property type="entry name" value="WD40_repeat_dom_sf"/>
</dbReference>
<dbReference type="GO" id="GO:0005669">
    <property type="term" value="C:transcription factor TFIID complex"/>
    <property type="evidence" value="ECO:0007669"/>
    <property type="project" value="TreeGrafter"/>
</dbReference>
<reference evidence="12" key="1">
    <citation type="journal article" date="2016" name="Proc. Natl. Acad. Sci. U.S.A.">
        <title>Comparative genomics of biotechnologically important yeasts.</title>
        <authorList>
            <person name="Riley R."/>
            <person name="Haridas S."/>
            <person name="Wolfe K.H."/>
            <person name="Lopes M.R."/>
            <person name="Hittinger C.T."/>
            <person name="Goeker M."/>
            <person name="Salamov A.A."/>
            <person name="Wisecaver J.H."/>
            <person name="Long T.M."/>
            <person name="Calvey C.H."/>
            <person name="Aerts A.L."/>
            <person name="Barry K.W."/>
            <person name="Choi C."/>
            <person name="Clum A."/>
            <person name="Coughlan A.Y."/>
            <person name="Deshpande S."/>
            <person name="Douglass A.P."/>
            <person name="Hanson S.J."/>
            <person name="Klenk H.-P."/>
            <person name="LaButti K.M."/>
            <person name="Lapidus A."/>
            <person name="Lindquist E.A."/>
            <person name="Lipzen A.M."/>
            <person name="Meier-Kolthoff J.P."/>
            <person name="Ohm R.A."/>
            <person name="Otillar R.P."/>
            <person name="Pangilinan J.L."/>
            <person name="Peng Y."/>
            <person name="Rokas A."/>
            <person name="Rosa C.A."/>
            <person name="Scheuner C."/>
            <person name="Sibirny A.A."/>
            <person name="Slot J.C."/>
            <person name="Stielow J.B."/>
            <person name="Sun H."/>
            <person name="Kurtzman C.P."/>
            <person name="Blackwell M."/>
            <person name="Grigoriev I.V."/>
            <person name="Jeffries T.W."/>
        </authorList>
    </citation>
    <scope>NUCLEOTIDE SEQUENCE [LARGE SCALE GENOMIC DNA]</scope>
    <source>
        <strain evidence="12">NRRL Y-1626</strain>
    </source>
</reference>
<dbReference type="PANTHER" id="PTHR19879:SF1">
    <property type="entry name" value="CANNONBALL-RELATED"/>
    <property type="match status" value="1"/>
</dbReference>
<dbReference type="Pfam" id="PF00400">
    <property type="entry name" value="WD40"/>
    <property type="match status" value="6"/>
</dbReference>
<dbReference type="CDD" id="cd00200">
    <property type="entry name" value="WD40"/>
    <property type="match status" value="1"/>
</dbReference>
<evidence type="ECO:0000256" key="7">
    <source>
        <dbReference type="ARBA" id="ARBA00023242"/>
    </source>
</evidence>
<feature type="repeat" description="WD" evidence="8">
    <location>
        <begin position="615"/>
        <end position="657"/>
    </location>
</feature>
<dbReference type="PROSITE" id="PS00678">
    <property type="entry name" value="WD_REPEATS_1"/>
    <property type="match status" value="3"/>
</dbReference>
<keyword evidence="7" id="KW-0539">Nucleus</keyword>
<dbReference type="Gene3D" id="1.25.40.500">
    <property type="entry name" value="TFIID subunit TAF5, NTD2 domain"/>
    <property type="match status" value="1"/>
</dbReference>
<dbReference type="GO" id="GO:0016251">
    <property type="term" value="F:RNA polymerase II general transcription initiation factor activity"/>
    <property type="evidence" value="ECO:0007669"/>
    <property type="project" value="TreeGrafter"/>
</dbReference>
<dbReference type="EMBL" id="LXPE01000010">
    <property type="protein sequence ID" value="OBA27210.1"/>
    <property type="molecule type" value="Genomic_DNA"/>
</dbReference>
<dbReference type="InterPro" id="IPR001680">
    <property type="entry name" value="WD40_rpt"/>
</dbReference>
<dbReference type="SUPFAM" id="SSF50978">
    <property type="entry name" value="WD40 repeat-like"/>
    <property type="match status" value="1"/>
</dbReference>
<dbReference type="InterPro" id="IPR019775">
    <property type="entry name" value="WD40_repeat_CS"/>
</dbReference>
<evidence type="ECO:0000256" key="6">
    <source>
        <dbReference type="ARBA" id="ARBA00023163"/>
    </source>
</evidence>
<dbReference type="GO" id="GO:0006367">
    <property type="term" value="P:transcription initiation at RNA polymerase II promoter"/>
    <property type="evidence" value="ECO:0007669"/>
    <property type="project" value="TreeGrafter"/>
</dbReference>
<feature type="repeat" description="WD" evidence="8">
    <location>
        <begin position="530"/>
        <end position="564"/>
    </location>
</feature>
<feature type="repeat" description="WD" evidence="8">
    <location>
        <begin position="668"/>
        <end position="702"/>
    </location>
</feature>
<feature type="region of interest" description="Disordered" evidence="9">
    <location>
        <begin position="1"/>
        <end position="95"/>
    </location>
</feature>
<name>A0A1B7TES5_9ASCO</name>
<feature type="repeat" description="WD" evidence="8">
    <location>
        <begin position="709"/>
        <end position="745"/>
    </location>
</feature>
<keyword evidence="6" id="KW-0804">Transcription</keyword>
<sequence length="841" mass="93611">MINERKESDQPQETSVSKPQQPVSTTTVTGSSTATTATNTGTTATATAATNTSTATTTNTKNNNSATPAVPAPSSSGASGTTGSGSTKRSNQQYQQSDLNKVVLEYLAKKGYNQTEQIFRVESTRTLLIQEAEKIIKNTTMGKRDYWGNLVKRSFAVSDYLEVFQKFSEFVRGSVWLYKEELERLLFPVYIYTFMKILKLENRNNGNKAVVVEESIGFLKKYEEMFMEKKEIILQIIKEISENEEEKNNLDDKKEEKNGSKSSTLKQLFEKSSLLNSWRMNKYQVHMTQSAVSLTIFFLLDLMSGAAENNLGLLILAIINESINPIIVSKDELDDMKLEDKLVISSEDDAENAMQITNDKINSSAVKLTSDPLDPQFQKEIEFELKDDVDLLKIFINEMKEIQEKHEKELETDPQLKSDSPVITTVLPLPPKSSQDLKNKIEKIINLKSQLSIKKTNESSIKIPTPSICLYTFQNTNNNVTCMKISPDCKFIVIGDTQSQITLYQLDPSTPISSKVYNLNNLSLNNTTTLVGHSGPVYSLDFTPCGKFLVSSSYDNTIKIWSLQLGGLPLVSYKSHSAPVWDVAVNPNGFYFASGSMDMTVRVWSFDHIYSLRLLVGHSSDVSCVEWHSKNGKYLFSGSLDKSVRMWDISDGSCVRIFVNSNIINSGVTSLKCSNDGMLLIIGCEDGSLSVWDIKSCKVLKIMKGHGKSAIHSLSLDYDDEILMSSGGDNSVRVWDLKKGSILDPKNLNKISEDKKNKAEGDDPSTSSVLNNGTTEDSDLLKTTNDAQQSLEQDLNLYGKNYTIKPSEDLLTTFYTKNTPVFDLNSSNGSNLFFATGPYTG</sequence>
<dbReference type="InterPro" id="IPR020472">
    <property type="entry name" value="WD40_PAC1"/>
</dbReference>
<feature type="region of interest" description="Disordered" evidence="9">
    <location>
        <begin position="749"/>
        <end position="780"/>
    </location>
</feature>
<dbReference type="Proteomes" id="UP000092321">
    <property type="component" value="Unassembled WGS sequence"/>
</dbReference>
<dbReference type="InterPro" id="IPR006594">
    <property type="entry name" value="LisH"/>
</dbReference>
<feature type="domain" description="TFIID subunit TAF5 NTD2" evidence="10">
    <location>
        <begin position="158"/>
        <end position="249"/>
    </location>
</feature>
<evidence type="ECO:0000256" key="3">
    <source>
        <dbReference type="ARBA" id="ARBA00022574"/>
    </source>
</evidence>
<feature type="region of interest" description="Disordered" evidence="9">
    <location>
        <begin position="245"/>
        <end position="264"/>
    </location>
</feature>
<dbReference type="Gene3D" id="2.130.10.10">
    <property type="entry name" value="YVTN repeat-like/Quinoprotein amine dehydrogenase"/>
    <property type="match status" value="2"/>
</dbReference>
<evidence type="ECO:0000256" key="4">
    <source>
        <dbReference type="ARBA" id="ARBA00022737"/>
    </source>
</evidence>
<keyword evidence="12" id="KW-1185">Reference proteome</keyword>
<evidence type="ECO:0000256" key="1">
    <source>
        <dbReference type="ARBA" id="ARBA00004123"/>
    </source>
</evidence>
<evidence type="ECO:0000259" key="10">
    <source>
        <dbReference type="Pfam" id="PF04494"/>
    </source>
</evidence>
<dbReference type="InterPro" id="IPR015943">
    <property type="entry name" value="WD40/YVTN_repeat-like_dom_sf"/>
</dbReference>
<gene>
    <name evidence="11" type="ORF">HANVADRAFT_52508</name>
</gene>
<proteinExistence type="inferred from homology"/>
<dbReference type="SUPFAM" id="SSF160897">
    <property type="entry name" value="Taf5 N-terminal domain-like"/>
    <property type="match status" value="1"/>
</dbReference>
<dbReference type="InterPro" id="IPR007582">
    <property type="entry name" value="TFIID_NTD2"/>
</dbReference>
<evidence type="ECO:0000313" key="11">
    <source>
        <dbReference type="EMBL" id="OBA27210.1"/>
    </source>
</evidence>
<dbReference type="Pfam" id="PF04494">
    <property type="entry name" value="TFIID_NTD2"/>
    <property type="match status" value="1"/>
</dbReference>
<comment type="caution">
    <text evidence="11">The sequence shown here is derived from an EMBL/GenBank/DDBJ whole genome shotgun (WGS) entry which is preliminary data.</text>
</comment>
<dbReference type="AlphaFoldDB" id="A0A1B7TES5"/>
<comment type="subcellular location">
    <subcellularLocation>
        <location evidence="1">Nucleus</location>
    </subcellularLocation>
</comment>
<feature type="repeat" description="WD" evidence="8">
    <location>
        <begin position="573"/>
        <end position="607"/>
    </location>
</feature>
<protein>
    <submittedName>
        <fullName evidence="11">WD40 repeat-like protein</fullName>
    </submittedName>
</protein>
<feature type="compositionally biased region" description="Basic and acidic residues" evidence="9">
    <location>
        <begin position="751"/>
        <end position="761"/>
    </location>
</feature>